<accession>A0A814XQR0</accession>
<comment type="caution">
    <text evidence="3">The sequence shown here is derived from an EMBL/GenBank/DDBJ whole genome shotgun (WGS) entry which is preliminary data.</text>
</comment>
<feature type="compositionally biased region" description="Polar residues" evidence="1">
    <location>
        <begin position="1"/>
        <end position="11"/>
    </location>
</feature>
<proteinExistence type="predicted"/>
<dbReference type="AlphaFoldDB" id="A0A814XQR0"/>
<dbReference type="Proteomes" id="UP000663854">
    <property type="component" value="Unassembled WGS sequence"/>
</dbReference>
<feature type="compositionally biased region" description="Polar residues" evidence="1">
    <location>
        <begin position="50"/>
        <end position="67"/>
    </location>
</feature>
<sequence length="67" mass="6988">MSSSQGSSSTAVDKAANDNKSNQCNPNNAENRGHESGYTGTGDKADLDNHANQLNSNNPNYQSSGSK</sequence>
<feature type="region of interest" description="Disordered" evidence="1">
    <location>
        <begin position="1"/>
        <end position="67"/>
    </location>
</feature>
<evidence type="ECO:0000313" key="3">
    <source>
        <dbReference type="EMBL" id="CAF1219148.1"/>
    </source>
</evidence>
<name>A0A814XQR0_9BILA</name>
<evidence type="ECO:0000256" key="1">
    <source>
        <dbReference type="SAM" id="MobiDB-lite"/>
    </source>
</evidence>
<gene>
    <name evidence="3" type="ORF">JXQ802_LOCUS25348</name>
    <name evidence="2" type="ORF">PYM288_LOCUS17294</name>
</gene>
<organism evidence="3 4">
    <name type="scientific">Rotaria sordida</name>
    <dbReference type="NCBI Taxonomy" id="392033"/>
    <lineage>
        <taxon>Eukaryota</taxon>
        <taxon>Metazoa</taxon>
        <taxon>Spiralia</taxon>
        <taxon>Gnathifera</taxon>
        <taxon>Rotifera</taxon>
        <taxon>Eurotatoria</taxon>
        <taxon>Bdelloidea</taxon>
        <taxon>Philodinida</taxon>
        <taxon>Philodinidae</taxon>
        <taxon>Rotaria</taxon>
    </lineage>
</organism>
<evidence type="ECO:0000313" key="4">
    <source>
        <dbReference type="Proteomes" id="UP000663870"/>
    </source>
</evidence>
<dbReference type="Proteomes" id="UP000663870">
    <property type="component" value="Unassembled WGS sequence"/>
</dbReference>
<dbReference type="EMBL" id="CAJNOH010000482">
    <property type="protein sequence ID" value="CAF1053980.1"/>
    <property type="molecule type" value="Genomic_DNA"/>
</dbReference>
<reference evidence="3" key="1">
    <citation type="submission" date="2021-02" db="EMBL/GenBank/DDBJ databases">
        <authorList>
            <person name="Nowell W R."/>
        </authorList>
    </citation>
    <scope>NUCLEOTIDE SEQUENCE</scope>
</reference>
<protein>
    <submittedName>
        <fullName evidence="3">Uncharacterized protein</fullName>
    </submittedName>
</protein>
<keyword evidence="4" id="KW-1185">Reference proteome</keyword>
<dbReference type="EMBL" id="CAJNOL010000851">
    <property type="protein sequence ID" value="CAF1219148.1"/>
    <property type="molecule type" value="Genomic_DNA"/>
</dbReference>
<evidence type="ECO:0000313" key="2">
    <source>
        <dbReference type="EMBL" id="CAF1053980.1"/>
    </source>
</evidence>
<feature type="compositionally biased region" description="Polar residues" evidence="1">
    <location>
        <begin position="18"/>
        <end position="30"/>
    </location>
</feature>